<keyword evidence="4" id="KW-1185">Reference proteome</keyword>
<feature type="region of interest" description="Disordered" evidence="1">
    <location>
        <begin position="105"/>
        <end position="155"/>
    </location>
</feature>
<keyword evidence="2" id="KW-0472">Membrane</keyword>
<evidence type="ECO:0000313" key="4">
    <source>
        <dbReference type="Proteomes" id="UP001472866"/>
    </source>
</evidence>
<feature type="region of interest" description="Disordered" evidence="1">
    <location>
        <begin position="196"/>
        <end position="220"/>
    </location>
</feature>
<evidence type="ECO:0000256" key="1">
    <source>
        <dbReference type="SAM" id="MobiDB-lite"/>
    </source>
</evidence>
<evidence type="ECO:0000313" key="3">
    <source>
        <dbReference type="EMBL" id="WZN58651.1"/>
    </source>
</evidence>
<feature type="region of interest" description="Disordered" evidence="1">
    <location>
        <begin position="233"/>
        <end position="267"/>
    </location>
</feature>
<keyword evidence="2" id="KW-1133">Transmembrane helix</keyword>
<dbReference type="AlphaFoldDB" id="A0AAX4NYX0"/>
<evidence type="ECO:0000256" key="2">
    <source>
        <dbReference type="SAM" id="Phobius"/>
    </source>
</evidence>
<keyword evidence="2" id="KW-0812">Transmembrane</keyword>
<feature type="region of interest" description="Disordered" evidence="1">
    <location>
        <begin position="42"/>
        <end position="91"/>
    </location>
</feature>
<accession>A0AAX4NYX0</accession>
<proteinExistence type="predicted"/>
<dbReference type="EMBL" id="CP151501">
    <property type="protein sequence ID" value="WZN58651.1"/>
    <property type="molecule type" value="Genomic_DNA"/>
</dbReference>
<gene>
    <name evidence="3" type="ORF">HKI87_01g01750</name>
</gene>
<organism evidence="3 4">
    <name type="scientific">Chloropicon roscoffensis</name>
    <dbReference type="NCBI Taxonomy" id="1461544"/>
    <lineage>
        <taxon>Eukaryota</taxon>
        <taxon>Viridiplantae</taxon>
        <taxon>Chlorophyta</taxon>
        <taxon>Chloropicophyceae</taxon>
        <taxon>Chloropicales</taxon>
        <taxon>Chloropicaceae</taxon>
        <taxon>Chloropicon</taxon>
    </lineage>
</organism>
<name>A0AAX4NYX0_9CHLO</name>
<feature type="transmembrane region" description="Helical" evidence="2">
    <location>
        <begin position="436"/>
        <end position="459"/>
    </location>
</feature>
<protein>
    <submittedName>
        <fullName evidence="3">Uncharacterized protein</fullName>
    </submittedName>
</protein>
<sequence length="472" mass="51507">MRALGGSNAANVTAGLEAMVRDGKKPGAEAWLKNCGKNNRKYNHVGTRKGDQQAWRSSVPPFFSQPPVPATPKDAEPEKEDEIEAHRVETHSQVTDLTAVGETEMGEEVEVEPQATTSFRTFIDDRREESSGESEEKDVKSSQGSQESELKAHDLGGGLNLYFPGLSPGLMAEEAALDAHEVSQVTEGSLFHATASPCAPATGPTPSRGATPGSNAGKLKSFVPQDLSQLEVSAATATAVSPPRPLSRTKPHSPREGLGSVSTKVKRTERAISRVQERLQAAERLAMEVPALEDRIRALTEELDEHRRWKDEAVIYKRMATVLQEKVKETEAEALHSHSVVLENMARAFESQQNQQALLESFPVKSQLLSQLQSPTSRMNDAEAASKFSPRRHRNNEFLDEYLSADEQEVGWGTILLETYDRVDRKIKGYDARLNLGVLCGAVGITAGLCSLAWAGLGAPGRRGRLGRRRLA</sequence>
<dbReference type="Proteomes" id="UP001472866">
    <property type="component" value="Chromosome 01"/>
</dbReference>
<reference evidence="3 4" key="1">
    <citation type="submission" date="2024-03" db="EMBL/GenBank/DDBJ databases">
        <title>Complete genome sequence of the green alga Chloropicon roscoffensis RCC1871.</title>
        <authorList>
            <person name="Lemieux C."/>
            <person name="Pombert J.-F."/>
            <person name="Otis C."/>
            <person name="Turmel M."/>
        </authorList>
    </citation>
    <scope>NUCLEOTIDE SEQUENCE [LARGE SCALE GENOMIC DNA]</scope>
    <source>
        <strain evidence="3 4">RCC1871</strain>
    </source>
</reference>